<evidence type="ECO:0000313" key="1">
    <source>
        <dbReference type="EMBL" id="TDQ41438.1"/>
    </source>
</evidence>
<dbReference type="Pfam" id="PF13030">
    <property type="entry name" value="DUF3891"/>
    <property type="match status" value="1"/>
</dbReference>
<dbReference type="RefSeq" id="WP_133579318.1">
    <property type="nucleotide sequence ID" value="NZ_SNYJ01000003.1"/>
</dbReference>
<dbReference type="Proteomes" id="UP000295632">
    <property type="component" value="Unassembled WGS sequence"/>
</dbReference>
<sequence length="256" mass="29831">MIIKQHQDGFICIRQHDHGLLSGELAYGLLPQMRSFTNISEDEWLFAVTSHDIGWRSLDRTLLWNEHTNAPYSFEDYPPAPKVQAYTEGINGVEEQDAVAGLLCSLHMTSFFEHDRPLADEEVAFVRAEAARQKRLKGNVNLPEKDLQHAFELLQFCDHLSLYLCLNHPGRKKEEEWPWYKQGFPYRSPALRNHPVVGWWPRTETVIMHPFPFTTPQEVSIPYCFVTREEMTQHNAPYSLKKDSFQQLHTTIQPIK</sequence>
<gene>
    <name evidence="1" type="ORF">EV213_10315</name>
</gene>
<name>A0A4R6U4P7_9BACI</name>
<reference evidence="1 2" key="1">
    <citation type="submission" date="2019-03" db="EMBL/GenBank/DDBJ databases">
        <title>Genomic Encyclopedia of Type Strains, Phase IV (KMG-IV): sequencing the most valuable type-strain genomes for metagenomic binning, comparative biology and taxonomic classification.</title>
        <authorList>
            <person name="Goeker M."/>
        </authorList>
    </citation>
    <scope>NUCLEOTIDE SEQUENCE [LARGE SCALE GENOMIC DNA]</scope>
    <source>
        <strain evidence="1 2">DSM 28697</strain>
    </source>
</reference>
<protein>
    <submittedName>
        <fullName evidence="1">Uncharacterized protein DUF3891</fullName>
    </submittedName>
</protein>
<dbReference type="AlphaFoldDB" id="A0A4R6U4P7"/>
<organism evidence="1 2">
    <name type="scientific">Aureibacillus halotolerans</name>
    <dbReference type="NCBI Taxonomy" id="1508390"/>
    <lineage>
        <taxon>Bacteria</taxon>
        <taxon>Bacillati</taxon>
        <taxon>Bacillota</taxon>
        <taxon>Bacilli</taxon>
        <taxon>Bacillales</taxon>
        <taxon>Bacillaceae</taxon>
        <taxon>Aureibacillus</taxon>
    </lineage>
</organism>
<evidence type="ECO:0000313" key="2">
    <source>
        <dbReference type="Proteomes" id="UP000295632"/>
    </source>
</evidence>
<dbReference type="OrthoDB" id="190426at2"/>
<keyword evidence="2" id="KW-1185">Reference proteome</keyword>
<comment type="caution">
    <text evidence="1">The sequence shown here is derived from an EMBL/GenBank/DDBJ whole genome shotgun (WGS) entry which is preliminary data.</text>
</comment>
<dbReference type="EMBL" id="SNYJ01000003">
    <property type="protein sequence ID" value="TDQ41438.1"/>
    <property type="molecule type" value="Genomic_DNA"/>
</dbReference>
<dbReference type="InterPro" id="IPR024992">
    <property type="entry name" value="DUF3891"/>
</dbReference>
<accession>A0A4R6U4P7</accession>
<proteinExistence type="predicted"/>